<gene>
    <name evidence="2" type="ORF">BSTOLATCC_MIC37688</name>
</gene>
<feature type="signal peptide" evidence="1">
    <location>
        <begin position="1"/>
        <end position="19"/>
    </location>
</feature>
<feature type="chain" id="PRO_5043919602" evidence="1">
    <location>
        <begin position="20"/>
        <end position="305"/>
    </location>
</feature>
<proteinExistence type="predicted"/>
<evidence type="ECO:0000313" key="2">
    <source>
        <dbReference type="EMBL" id="CAG9324942.1"/>
    </source>
</evidence>
<dbReference type="EMBL" id="CAJZBQ010000037">
    <property type="protein sequence ID" value="CAG9324942.1"/>
    <property type="molecule type" value="Genomic_DNA"/>
</dbReference>
<comment type="caution">
    <text evidence="2">The sequence shown here is derived from an EMBL/GenBank/DDBJ whole genome shotgun (WGS) entry which is preliminary data.</text>
</comment>
<dbReference type="AlphaFoldDB" id="A0AAU9JIL5"/>
<keyword evidence="3" id="KW-1185">Reference proteome</keyword>
<evidence type="ECO:0000256" key="1">
    <source>
        <dbReference type="SAM" id="SignalP"/>
    </source>
</evidence>
<protein>
    <submittedName>
        <fullName evidence="2">Uncharacterized protein</fullName>
    </submittedName>
</protein>
<organism evidence="2 3">
    <name type="scientific">Blepharisma stoltei</name>
    <dbReference type="NCBI Taxonomy" id="1481888"/>
    <lineage>
        <taxon>Eukaryota</taxon>
        <taxon>Sar</taxon>
        <taxon>Alveolata</taxon>
        <taxon>Ciliophora</taxon>
        <taxon>Postciliodesmatophora</taxon>
        <taxon>Heterotrichea</taxon>
        <taxon>Heterotrichida</taxon>
        <taxon>Blepharismidae</taxon>
        <taxon>Blepharisma</taxon>
    </lineage>
</organism>
<keyword evidence="1" id="KW-0732">Signal</keyword>
<evidence type="ECO:0000313" key="3">
    <source>
        <dbReference type="Proteomes" id="UP001162131"/>
    </source>
</evidence>
<reference evidence="2" key="1">
    <citation type="submission" date="2021-09" db="EMBL/GenBank/DDBJ databases">
        <authorList>
            <consortium name="AG Swart"/>
            <person name="Singh M."/>
            <person name="Singh A."/>
            <person name="Seah K."/>
            <person name="Emmerich C."/>
        </authorList>
    </citation>
    <scope>NUCLEOTIDE SEQUENCE</scope>
    <source>
        <strain evidence="2">ATCC30299</strain>
    </source>
</reference>
<name>A0AAU9JIL5_9CILI</name>
<sequence>MSHKFLNFILIIILRTIELYKMSDQHNKNNVHITSLRALTLAGDKEKILKALIANYAFYKRKDKRKLLLSTHHSHSRSQKKRKSAIVKSNSSPILGFNTECVRRESLESLGTYFRFEVSDENWKSKNNIYTKEQYKIIHTNFINLFDRHFSDGGARMHNGKKEIHIFNIIQHILDCYITSMSSYILATGPLKGRSWIDMDLYANCIEGFQKFITDKKYELANNPQFRTNFTFQLLCFFFEYLSIKKGRLNRNELKIAIEMALKNRREGQNNLENLALLAFKKVEILEGKTKEEINLQEFVTALQN</sequence>
<accession>A0AAU9JIL5</accession>
<dbReference type="Proteomes" id="UP001162131">
    <property type="component" value="Unassembled WGS sequence"/>
</dbReference>